<evidence type="ECO:0000256" key="10">
    <source>
        <dbReference type="ARBA" id="ARBA00023239"/>
    </source>
</evidence>
<reference evidence="13 14" key="2">
    <citation type="journal article" date="2014" name="J. Gen. Appl. Microbiol.">
        <title>The early diverging ascomycetous budding yeast Saitoella complicata has three histone deacetylases belonging to the Clr6, Hos2, and Rpd3 lineages.</title>
        <authorList>
            <person name="Nishida H."/>
            <person name="Matsumoto T."/>
            <person name="Kondo S."/>
            <person name="Hamamoto M."/>
            <person name="Yoshikawa H."/>
        </authorList>
    </citation>
    <scope>NUCLEOTIDE SEQUENCE [LARGE SCALE GENOMIC DNA]</scope>
    <source>
        <strain evidence="13 14">NRRL Y-17804</strain>
    </source>
</reference>
<comment type="similarity">
    <text evidence="3 12">Belongs to the ferrochelatase family.</text>
</comment>
<dbReference type="CDD" id="cd03411">
    <property type="entry name" value="Ferrochelatase_N"/>
    <property type="match status" value="1"/>
</dbReference>
<evidence type="ECO:0000256" key="11">
    <source>
        <dbReference type="ARBA" id="ARBA00023244"/>
    </source>
</evidence>
<evidence type="ECO:0000313" key="13">
    <source>
        <dbReference type="EMBL" id="GAO52031.1"/>
    </source>
</evidence>
<dbReference type="AlphaFoldDB" id="A0A0E9NQT6"/>
<dbReference type="CDD" id="cd00419">
    <property type="entry name" value="Ferrochelatase_C"/>
    <property type="match status" value="1"/>
</dbReference>
<evidence type="ECO:0000256" key="7">
    <source>
        <dbReference type="ARBA" id="ARBA00023128"/>
    </source>
</evidence>
<dbReference type="STRING" id="698492.A0A0E9NQT6"/>
<evidence type="ECO:0000256" key="5">
    <source>
        <dbReference type="ARBA" id="ARBA00022946"/>
    </source>
</evidence>
<reference evidence="13 14" key="3">
    <citation type="journal article" date="2015" name="Genome Announc.">
        <title>Draft Genome Sequence of the Archiascomycetous Yeast Saitoella complicata.</title>
        <authorList>
            <person name="Yamauchi K."/>
            <person name="Kondo S."/>
            <person name="Hamamoto M."/>
            <person name="Takahashi Y."/>
            <person name="Ogura Y."/>
            <person name="Hayashi T."/>
            <person name="Nishida H."/>
        </authorList>
    </citation>
    <scope>NUCLEOTIDE SEQUENCE [LARGE SCALE GENOMIC DNA]</scope>
    <source>
        <strain evidence="13 14">NRRL Y-17804</strain>
    </source>
</reference>
<dbReference type="GO" id="GO:0005743">
    <property type="term" value="C:mitochondrial inner membrane"/>
    <property type="evidence" value="ECO:0007669"/>
    <property type="project" value="UniProtKB-SubCell"/>
</dbReference>
<keyword evidence="6 12" id="KW-0408">Iron</keyword>
<keyword evidence="14" id="KW-1185">Reference proteome</keyword>
<organism evidence="13 14">
    <name type="scientific">Saitoella complicata (strain BCRC 22490 / CBS 7301 / JCM 7358 / NBRC 10748 / NRRL Y-17804)</name>
    <dbReference type="NCBI Taxonomy" id="698492"/>
    <lineage>
        <taxon>Eukaryota</taxon>
        <taxon>Fungi</taxon>
        <taxon>Dikarya</taxon>
        <taxon>Ascomycota</taxon>
        <taxon>Taphrinomycotina</taxon>
        <taxon>Taphrinomycotina incertae sedis</taxon>
        <taxon>Saitoella</taxon>
    </lineage>
</organism>
<protein>
    <recommendedName>
        <fullName evidence="12">Ferrochelatase</fullName>
        <ecNumber evidence="12">4.98.1.1</ecNumber>
    </recommendedName>
</protein>
<dbReference type="SUPFAM" id="SSF53800">
    <property type="entry name" value="Chelatase"/>
    <property type="match status" value="1"/>
</dbReference>
<sequence length="430" mass="47824">MNLLFVVRRRLRLQKPTPNPPPPIDPLITMLKLSIRSISCRQINPAFFTARHYASATPEHQSGKTNGAGTAVVMMNMGGPSTIPEVYDFLRRLFSDGDLIPLGRLQKWMGPVIARRRTPSIEKAYESIGGGSPIRKWSELQGREMCKILDEISPATGPHKPYVAFRYAAPLTEDTLAQMKTDGITRAVAFTQYPQWSCSTTGSSLNELHRQLKKFDPENTIEWSVLDRWPTDTGLVKTFAQHIRDSLATYPEADRKDVVILFSAHSLPMSVINRGDPYPHEVAATVNAVMKELNFSNPYRLVWQSQVGPSAWLGPQTQDAIQGYVAKSQPNLLLVPIAFTSDHIETLHELEEYIEEAHAKGAKGVKRVESLNGDMGFIKGMANLMKKHLEEGGSGSRQMSLRCPGCVNAKCEARNEWVSKQMGGKVASLV</sequence>
<keyword evidence="4 12" id="KW-0999">Mitochondrion inner membrane</keyword>
<evidence type="ECO:0000256" key="1">
    <source>
        <dbReference type="ARBA" id="ARBA00004443"/>
    </source>
</evidence>
<dbReference type="InterPro" id="IPR033659">
    <property type="entry name" value="Ferrochelatase_N"/>
</dbReference>
<name>A0A0E9NQT6_SAICN</name>
<dbReference type="EMBL" id="BACD03000058">
    <property type="protein sequence ID" value="GAO52031.1"/>
    <property type="molecule type" value="Genomic_DNA"/>
</dbReference>
<dbReference type="GO" id="GO:0006783">
    <property type="term" value="P:heme biosynthetic process"/>
    <property type="evidence" value="ECO:0007669"/>
    <property type="project" value="UniProtKB-UniRule"/>
</dbReference>
<reference evidence="13 14" key="1">
    <citation type="journal article" date="2011" name="J. Gen. Appl. Microbiol.">
        <title>Draft genome sequencing of the enigmatic yeast Saitoella complicata.</title>
        <authorList>
            <person name="Nishida H."/>
            <person name="Hamamoto M."/>
            <person name="Sugiyama J."/>
        </authorList>
    </citation>
    <scope>NUCLEOTIDE SEQUENCE [LARGE SCALE GENOMIC DNA]</scope>
    <source>
        <strain evidence="13 14">NRRL Y-17804</strain>
    </source>
</reference>
<dbReference type="FunFam" id="3.40.50.1400:FF:000003">
    <property type="entry name" value="Ferrochelatase"/>
    <property type="match status" value="1"/>
</dbReference>
<dbReference type="Gene3D" id="3.40.50.1400">
    <property type="match status" value="2"/>
</dbReference>
<dbReference type="InterPro" id="IPR001015">
    <property type="entry name" value="Ferrochelatase"/>
</dbReference>
<evidence type="ECO:0000256" key="2">
    <source>
        <dbReference type="ARBA" id="ARBA00004943"/>
    </source>
</evidence>
<dbReference type="HAMAP" id="MF_00323">
    <property type="entry name" value="Ferrochelatase"/>
    <property type="match status" value="1"/>
</dbReference>
<keyword evidence="7" id="KW-0496">Mitochondrion</keyword>
<evidence type="ECO:0000313" key="14">
    <source>
        <dbReference type="Proteomes" id="UP000033140"/>
    </source>
</evidence>
<keyword evidence="9" id="KW-0472">Membrane</keyword>
<keyword evidence="5" id="KW-0809">Transit peptide</keyword>
<dbReference type="Pfam" id="PF00762">
    <property type="entry name" value="Ferrochelatase"/>
    <property type="match status" value="1"/>
</dbReference>
<evidence type="ECO:0000256" key="12">
    <source>
        <dbReference type="RuleBase" id="RU000607"/>
    </source>
</evidence>
<accession>A0A0E9NQT6</accession>
<comment type="catalytic activity">
    <reaction evidence="12">
        <text>heme b + 2 H(+) = protoporphyrin IX + Fe(2+)</text>
        <dbReference type="Rhea" id="RHEA:22584"/>
        <dbReference type="ChEBI" id="CHEBI:15378"/>
        <dbReference type="ChEBI" id="CHEBI:29033"/>
        <dbReference type="ChEBI" id="CHEBI:57306"/>
        <dbReference type="ChEBI" id="CHEBI:60344"/>
        <dbReference type="EC" id="4.98.1.1"/>
    </reaction>
</comment>
<keyword evidence="8 12" id="KW-0350">Heme biosynthesis</keyword>
<dbReference type="OMA" id="DPYHCEC"/>
<dbReference type="UniPathway" id="UPA00252">
    <property type="reaction ID" value="UER00325"/>
</dbReference>
<dbReference type="Proteomes" id="UP000033140">
    <property type="component" value="Unassembled WGS sequence"/>
</dbReference>
<gene>
    <name evidence="13" type="ORF">G7K_6119-t1</name>
</gene>
<dbReference type="GO" id="GO:0004325">
    <property type="term" value="F:ferrochelatase activity"/>
    <property type="evidence" value="ECO:0007669"/>
    <property type="project" value="UniProtKB-UniRule"/>
</dbReference>
<evidence type="ECO:0000256" key="8">
    <source>
        <dbReference type="ARBA" id="ARBA00023133"/>
    </source>
</evidence>
<dbReference type="PANTHER" id="PTHR11108:SF1">
    <property type="entry name" value="FERROCHELATASE, MITOCHONDRIAL"/>
    <property type="match status" value="1"/>
</dbReference>
<dbReference type="PANTHER" id="PTHR11108">
    <property type="entry name" value="FERROCHELATASE"/>
    <property type="match status" value="1"/>
</dbReference>
<dbReference type="PROSITE" id="PS00534">
    <property type="entry name" value="FERROCHELATASE"/>
    <property type="match status" value="1"/>
</dbReference>
<dbReference type="EC" id="4.98.1.1" evidence="12"/>
<evidence type="ECO:0000256" key="3">
    <source>
        <dbReference type="ARBA" id="ARBA00007718"/>
    </source>
</evidence>
<evidence type="ECO:0000256" key="4">
    <source>
        <dbReference type="ARBA" id="ARBA00022792"/>
    </source>
</evidence>
<dbReference type="InterPro" id="IPR019772">
    <property type="entry name" value="Ferrochelatase_AS"/>
</dbReference>
<comment type="pathway">
    <text evidence="2 12">Porphyrin-containing compound metabolism; protoheme biosynthesis; protoheme from protoporphyrin-IX: step 1/1.</text>
</comment>
<comment type="subcellular location">
    <subcellularLocation>
        <location evidence="1">Mitochondrion inner membrane</location>
        <topology evidence="1">Peripheral membrane protein</topology>
        <orientation evidence="1">Matrix side</orientation>
    </subcellularLocation>
</comment>
<keyword evidence="10 12" id="KW-0456">Lyase</keyword>
<evidence type="ECO:0000256" key="6">
    <source>
        <dbReference type="ARBA" id="ARBA00023004"/>
    </source>
</evidence>
<evidence type="ECO:0000256" key="9">
    <source>
        <dbReference type="ARBA" id="ARBA00023136"/>
    </source>
</evidence>
<dbReference type="NCBIfam" id="TIGR00109">
    <property type="entry name" value="hemH"/>
    <property type="match status" value="1"/>
</dbReference>
<comment type="function">
    <text evidence="12">Catalyzes the ferrous insertion into protoporphyrin IX.</text>
</comment>
<comment type="caution">
    <text evidence="13">The sequence shown here is derived from an EMBL/GenBank/DDBJ whole genome shotgun (WGS) entry which is preliminary data.</text>
</comment>
<keyword evidence="11 12" id="KW-0627">Porphyrin biosynthesis</keyword>
<dbReference type="InterPro" id="IPR033644">
    <property type="entry name" value="Ferrochelatase_C"/>
</dbReference>
<proteinExistence type="inferred from homology"/>